<dbReference type="Proteomes" id="UP000772434">
    <property type="component" value="Unassembled WGS sequence"/>
</dbReference>
<feature type="non-terminal residue" evidence="1">
    <location>
        <position position="1"/>
    </location>
</feature>
<reference evidence="1" key="1">
    <citation type="submission" date="2020-11" db="EMBL/GenBank/DDBJ databases">
        <authorList>
            <consortium name="DOE Joint Genome Institute"/>
            <person name="Ahrendt S."/>
            <person name="Riley R."/>
            <person name="Andreopoulos W."/>
            <person name="Labutti K."/>
            <person name="Pangilinan J."/>
            <person name="Ruiz-Duenas F.J."/>
            <person name="Barrasa J.M."/>
            <person name="Sanchez-Garcia M."/>
            <person name="Camarero S."/>
            <person name="Miyauchi S."/>
            <person name="Serrano A."/>
            <person name="Linde D."/>
            <person name="Babiker R."/>
            <person name="Drula E."/>
            <person name="Ayuso-Fernandez I."/>
            <person name="Pacheco R."/>
            <person name="Padilla G."/>
            <person name="Ferreira P."/>
            <person name="Barriuso J."/>
            <person name="Kellner H."/>
            <person name="Castanera R."/>
            <person name="Alfaro M."/>
            <person name="Ramirez L."/>
            <person name="Pisabarro A.G."/>
            <person name="Kuo A."/>
            <person name="Tritt A."/>
            <person name="Lipzen A."/>
            <person name="He G."/>
            <person name="Yan M."/>
            <person name="Ng V."/>
            <person name="Cullen D."/>
            <person name="Martin F."/>
            <person name="Rosso M.-N."/>
            <person name="Henrissat B."/>
            <person name="Hibbett D."/>
            <person name="Martinez A.T."/>
            <person name="Grigoriev I.V."/>
        </authorList>
    </citation>
    <scope>NUCLEOTIDE SEQUENCE</scope>
    <source>
        <strain evidence="1">AH 40177</strain>
    </source>
</reference>
<accession>A0A9P5PSX9</accession>
<comment type="caution">
    <text evidence="1">The sequence shown here is derived from an EMBL/GenBank/DDBJ whole genome shotgun (WGS) entry which is preliminary data.</text>
</comment>
<proteinExistence type="predicted"/>
<dbReference type="AlphaFoldDB" id="A0A9P5PSX9"/>
<dbReference type="OrthoDB" id="3265672at2759"/>
<keyword evidence="2" id="KW-1185">Reference proteome</keyword>
<sequence length="94" mass="10951">AFNYPTIHAYFQMLKDFLEENDIPWENLYNVDEKGVQLGRGHKNSQIRYFFVKFDAMMYQTIIFEKSNKLVTIVDCVCADGTAEIPPCFVFPGQ</sequence>
<evidence type="ECO:0000313" key="2">
    <source>
        <dbReference type="Proteomes" id="UP000772434"/>
    </source>
</evidence>
<organism evidence="1 2">
    <name type="scientific">Rhodocollybia butyracea</name>
    <dbReference type="NCBI Taxonomy" id="206335"/>
    <lineage>
        <taxon>Eukaryota</taxon>
        <taxon>Fungi</taxon>
        <taxon>Dikarya</taxon>
        <taxon>Basidiomycota</taxon>
        <taxon>Agaricomycotina</taxon>
        <taxon>Agaricomycetes</taxon>
        <taxon>Agaricomycetidae</taxon>
        <taxon>Agaricales</taxon>
        <taxon>Marasmiineae</taxon>
        <taxon>Omphalotaceae</taxon>
        <taxon>Rhodocollybia</taxon>
    </lineage>
</organism>
<protein>
    <submittedName>
        <fullName evidence="1">Uncharacterized protein</fullName>
    </submittedName>
</protein>
<evidence type="ECO:0000313" key="1">
    <source>
        <dbReference type="EMBL" id="KAF9067510.1"/>
    </source>
</evidence>
<gene>
    <name evidence="1" type="ORF">BDP27DRAFT_1167005</name>
</gene>
<dbReference type="EMBL" id="JADNRY010000072">
    <property type="protein sequence ID" value="KAF9067510.1"/>
    <property type="molecule type" value="Genomic_DNA"/>
</dbReference>
<name>A0A9P5PSX9_9AGAR</name>
<feature type="non-terminal residue" evidence="1">
    <location>
        <position position="94"/>
    </location>
</feature>